<name>A0AAD5VWF1_9AGAR</name>
<evidence type="ECO:0000256" key="2">
    <source>
        <dbReference type="SAM" id="Phobius"/>
    </source>
</evidence>
<evidence type="ECO:0000256" key="1">
    <source>
        <dbReference type="SAM" id="MobiDB-lite"/>
    </source>
</evidence>
<dbReference type="EMBL" id="JANIEX010000167">
    <property type="protein sequence ID" value="KAJ3571868.1"/>
    <property type="molecule type" value="Genomic_DNA"/>
</dbReference>
<comment type="caution">
    <text evidence="4">The sequence shown here is derived from an EMBL/GenBank/DDBJ whole genome shotgun (WGS) entry which is preliminary data.</text>
</comment>
<feature type="compositionally biased region" description="Low complexity" evidence="1">
    <location>
        <begin position="33"/>
        <end position="48"/>
    </location>
</feature>
<keyword evidence="2" id="KW-0812">Transmembrane</keyword>
<dbReference type="AlphaFoldDB" id="A0AAD5VWF1"/>
<keyword evidence="2" id="KW-0472">Membrane</keyword>
<evidence type="ECO:0000256" key="3">
    <source>
        <dbReference type="SAM" id="SignalP"/>
    </source>
</evidence>
<keyword evidence="2" id="KW-1133">Transmembrane helix</keyword>
<evidence type="ECO:0000313" key="5">
    <source>
        <dbReference type="Proteomes" id="UP001213000"/>
    </source>
</evidence>
<gene>
    <name evidence="4" type="ORF">NP233_g3468</name>
</gene>
<evidence type="ECO:0000313" key="4">
    <source>
        <dbReference type="EMBL" id="KAJ3571868.1"/>
    </source>
</evidence>
<dbReference type="Proteomes" id="UP001213000">
    <property type="component" value="Unassembled WGS sequence"/>
</dbReference>
<protein>
    <submittedName>
        <fullName evidence="4">Uncharacterized protein</fullName>
    </submittedName>
</protein>
<feature type="transmembrane region" description="Helical" evidence="2">
    <location>
        <begin position="369"/>
        <end position="390"/>
    </location>
</feature>
<feature type="chain" id="PRO_5042245296" evidence="3">
    <location>
        <begin position="24"/>
        <end position="393"/>
    </location>
</feature>
<feature type="compositionally biased region" description="Polar residues" evidence="1">
    <location>
        <begin position="49"/>
        <end position="59"/>
    </location>
</feature>
<proteinExistence type="predicted"/>
<feature type="signal peptide" evidence="3">
    <location>
        <begin position="1"/>
        <end position="23"/>
    </location>
</feature>
<accession>A0AAD5VWF1</accession>
<reference evidence="4" key="1">
    <citation type="submission" date="2022-07" db="EMBL/GenBank/DDBJ databases">
        <title>Genome Sequence of Leucocoprinus birnbaumii.</title>
        <authorList>
            <person name="Buettner E."/>
        </authorList>
    </citation>
    <scope>NUCLEOTIDE SEQUENCE</scope>
    <source>
        <strain evidence="4">VT141</strain>
    </source>
</reference>
<keyword evidence="5" id="KW-1185">Reference proteome</keyword>
<sequence length="393" mass="40691">MKALGNTLALVSALSTLIAGVQGATITLYNVIPTSSPTTTQSGPGTPSFELSYSASPVSTRDDGKTVYQEVLVITKDVIPLGSSTTTLTSGLPQTLTRTLVEDSNGFEQTITAGPSGVPFVVVPSCSFQGTTRGVCVYNNAVGPSDHRTTTASTFTGTLTPVFTITQSSGASYRWDAGGAAVGSAFSLLLTLATMAVMSATVTLYGVRPTATTQEFLSLGESVSFSFLSVNPDGRTAYAEIDVVTEEVRIISPIFSGESTSTLTSIFPTPITATQTMVQDSNGFEYHLTHTDTSVDPPVEVVDNKCSFQGTTRAICVDSMSQSGAGNGQNAVIVTTMTGIPTPIFTLIESQTQAPTQPSNAALPRANFGAVWGVSCVWGLIAGVMGVRLAGGL</sequence>
<organism evidence="4 5">
    <name type="scientific">Leucocoprinus birnbaumii</name>
    <dbReference type="NCBI Taxonomy" id="56174"/>
    <lineage>
        <taxon>Eukaryota</taxon>
        <taxon>Fungi</taxon>
        <taxon>Dikarya</taxon>
        <taxon>Basidiomycota</taxon>
        <taxon>Agaricomycotina</taxon>
        <taxon>Agaricomycetes</taxon>
        <taxon>Agaricomycetidae</taxon>
        <taxon>Agaricales</taxon>
        <taxon>Agaricineae</taxon>
        <taxon>Agaricaceae</taxon>
        <taxon>Leucocoprinus</taxon>
    </lineage>
</organism>
<feature type="region of interest" description="Disordered" evidence="1">
    <location>
        <begin position="33"/>
        <end position="61"/>
    </location>
</feature>
<keyword evidence="3" id="KW-0732">Signal</keyword>